<evidence type="ECO:0000313" key="2">
    <source>
        <dbReference type="EMBL" id="OUQ35440.1"/>
    </source>
</evidence>
<dbReference type="AlphaFoldDB" id="A0A1Y4T1D0"/>
<dbReference type="SUPFAM" id="SSF103359">
    <property type="entry name" value="Suppressor of Fused, N-terminal domain"/>
    <property type="match status" value="1"/>
</dbReference>
<dbReference type="EMBL" id="NFLJ01000008">
    <property type="protein sequence ID" value="OUQ35440.1"/>
    <property type="molecule type" value="Genomic_DNA"/>
</dbReference>
<sequence length="223" mass="26564">MGLIDKLKKKKTDHMYLYTDKELDEYEKYIEETFGNYQEVFHEIVSTDIHLDIIIVPPTNEQPYYKLITMGMGAYQMNVPDRLKQYELERAELVLYLPATWDINSSQEEDYWPIRQLKILARLPIECHTWLGYGHTVSSDEDNTPYASNTQFCSMMLVDVYDKEGHDLDLRMKTKGKINFYQLFPLYQEELEFKQKHNAETLLNLFDDEDLIPIVNIHRRNYG</sequence>
<evidence type="ECO:0000313" key="3">
    <source>
        <dbReference type="Proteomes" id="UP000195305"/>
    </source>
</evidence>
<dbReference type="Proteomes" id="UP000195305">
    <property type="component" value="Unassembled WGS sequence"/>
</dbReference>
<proteinExistence type="predicted"/>
<organism evidence="2 3">
    <name type="scientific">Massilimicrobiota timonensis</name>
    <dbReference type="NCBI Taxonomy" id="1776392"/>
    <lineage>
        <taxon>Bacteria</taxon>
        <taxon>Bacillati</taxon>
        <taxon>Bacillota</taxon>
        <taxon>Erysipelotrichia</taxon>
        <taxon>Erysipelotrichales</taxon>
        <taxon>Erysipelotrichaceae</taxon>
        <taxon>Massilimicrobiota</taxon>
    </lineage>
</organism>
<keyword evidence="3" id="KW-1185">Reference proteome</keyword>
<accession>A0A1Y4T1D0</accession>
<dbReference type="RefSeq" id="WP_087357513.1">
    <property type="nucleotide sequence ID" value="NZ_NFLJ01000008.1"/>
</dbReference>
<dbReference type="InterPro" id="IPR037181">
    <property type="entry name" value="SUFU_N"/>
</dbReference>
<reference evidence="2 3" key="1">
    <citation type="journal article" date="2018" name="BMC Genomics">
        <title>Whole genome sequencing and function prediction of 133 gut anaerobes isolated from chicken caecum in pure cultures.</title>
        <authorList>
            <person name="Medvecky M."/>
            <person name="Cejkova D."/>
            <person name="Polansky O."/>
            <person name="Karasova D."/>
            <person name="Kubasova T."/>
            <person name="Cizek A."/>
            <person name="Rychlik I."/>
        </authorList>
    </citation>
    <scope>NUCLEOTIDE SEQUENCE [LARGE SCALE GENOMIC DNA]</scope>
    <source>
        <strain evidence="2 3">An13</strain>
    </source>
</reference>
<gene>
    <name evidence="2" type="ORF">B5E75_04085</name>
</gene>
<evidence type="ECO:0000259" key="1">
    <source>
        <dbReference type="Pfam" id="PF05076"/>
    </source>
</evidence>
<name>A0A1Y4T1D0_9FIRM</name>
<dbReference type="InterPro" id="IPR020941">
    <property type="entry name" value="SUFU-like_domain"/>
</dbReference>
<feature type="domain" description="Suppressor of fused-like" evidence="1">
    <location>
        <begin position="48"/>
        <end position="220"/>
    </location>
</feature>
<comment type="caution">
    <text evidence="2">The sequence shown here is derived from an EMBL/GenBank/DDBJ whole genome shotgun (WGS) entry which is preliminary data.</text>
</comment>
<dbReference type="OrthoDB" id="4827574at2"/>
<dbReference type="Pfam" id="PF05076">
    <property type="entry name" value="SUFU"/>
    <property type="match status" value="1"/>
</dbReference>
<protein>
    <recommendedName>
        <fullName evidence="1">Suppressor of fused-like domain-containing protein</fullName>
    </recommendedName>
</protein>